<organism evidence="1 2">
    <name type="scientific">Caerostris extrusa</name>
    <name type="common">Bark spider</name>
    <name type="synonym">Caerostris bankana</name>
    <dbReference type="NCBI Taxonomy" id="172846"/>
    <lineage>
        <taxon>Eukaryota</taxon>
        <taxon>Metazoa</taxon>
        <taxon>Ecdysozoa</taxon>
        <taxon>Arthropoda</taxon>
        <taxon>Chelicerata</taxon>
        <taxon>Arachnida</taxon>
        <taxon>Araneae</taxon>
        <taxon>Araneomorphae</taxon>
        <taxon>Entelegynae</taxon>
        <taxon>Araneoidea</taxon>
        <taxon>Araneidae</taxon>
        <taxon>Caerostris</taxon>
    </lineage>
</organism>
<sequence length="121" mass="13606">MPFLFLISSLPVQIQRCSITRCRTPILSLRYFERHCRSVLREITLFFHLPQSTDGQLLASLVAQLSPGGGTVGGLESHNTLPCTMAIYQLSMFWDAYLCRLFKAGEPFLESGVHFASEHIS</sequence>
<gene>
    <name evidence="1" type="ORF">CEXT_136391</name>
</gene>
<keyword evidence="2" id="KW-1185">Reference proteome</keyword>
<accession>A0AAV4U2D2</accession>
<evidence type="ECO:0000313" key="1">
    <source>
        <dbReference type="EMBL" id="GIY51894.1"/>
    </source>
</evidence>
<evidence type="ECO:0000313" key="2">
    <source>
        <dbReference type="Proteomes" id="UP001054945"/>
    </source>
</evidence>
<reference evidence="1 2" key="1">
    <citation type="submission" date="2021-06" db="EMBL/GenBank/DDBJ databases">
        <title>Caerostris extrusa draft genome.</title>
        <authorList>
            <person name="Kono N."/>
            <person name="Arakawa K."/>
        </authorList>
    </citation>
    <scope>NUCLEOTIDE SEQUENCE [LARGE SCALE GENOMIC DNA]</scope>
</reference>
<proteinExistence type="predicted"/>
<dbReference type="AlphaFoldDB" id="A0AAV4U2D2"/>
<name>A0AAV4U2D2_CAEEX</name>
<dbReference type="EMBL" id="BPLR01012174">
    <property type="protein sequence ID" value="GIY51894.1"/>
    <property type="molecule type" value="Genomic_DNA"/>
</dbReference>
<comment type="caution">
    <text evidence="1">The sequence shown here is derived from an EMBL/GenBank/DDBJ whole genome shotgun (WGS) entry which is preliminary data.</text>
</comment>
<protein>
    <submittedName>
        <fullName evidence="1">Uncharacterized protein</fullName>
    </submittedName>
</protein>
<dbReference type="Proteomes" id="UP001054945">
    <property type="component" value="Unassembled WGS sequence"/>
</dbReference>